<dbReference type="Proteomes" id="UP000007755">
    <property type="component" value="Unassembled WGS sequence"/>
</dbReference>
<evidence type="ECO:0000313" key="2">
    <source>
        <dbReference type="EMBL" id="EGI64377.1"/>
    </source>
</evidence>
<accession>F4WN35</accession>
<sequence length="219" mass="24504">MTFRCAALNGGFFALPCAVRDEKFPFDLIAVDLGKKAQICAITSDTQSIHHSCHCSFCGDETAIHSKNPTSPICGRTCRKSYERDTCQINRKQFVPKYKSGIESIEPRGNTTEKVMCRSRRIAKKKQSDLNVNNILNLLRNGDESEIEGLDSEDELENQSPTQNIEKNVTEDLNSDDFSMTIKEHCRALLRTKLLGLGLALLGLMGIKTEHYLGIIGYE</sequence>
<dbReference type="InParanoid" id="F4WN35"/>
<evidence type="ECO:0000313" key="3">
    <source>
        <dbReference type="Proteomes" id="UP000007755"/>
    </source>
</evidence>
<gene>
    <name evidence="2" type="ORF">G5I_07182</name>
</gene>
<name>F4WN35_ACREC</name>
<feature type="compositionally biased region" description="Polar residues" evidence="1">
    <location>
        <begin position="158"/>
        <end position="167"/>
    </location>
</feature>
<proteinExistence type="predicted"/>
<organism evidence="3">
    <name type="scientific">Acromyrmex echinatior</name>
    <name type="common">Panamanian leafcutter ant</name>
    <name type="synonym">Acromyrmex octospinosus echinatior</name>
    <dbReference type="NCBI Taxonomy" id="103372"/>
    <lineage>
        <taxon>Eukaryota</taxon>
        <taxon>Metazoa</taxon>
        <taxon>Ecdysozoa</taxon>
        <taxon>Arthropoda</taxon>
        <taxon>Hexapoda</taxon>
        <taxon>Insecta</taxon>
        <taxon>Pterygota</taxon>
        <taxon>Neoptera</taxon>
        <taxon>Endopterygota</taxon>
        <taxon>Hymenoptera</taxon>
        <taxon>Apocrita</taxon>
        <taxon>Aculeata</taxon>
        <taxon>Formicoidea</taxon>
        <taxon>Formicidae</taxon>
        <taxon>Myrmicinae</taxon>
        <taxon>Acromyrmex</taxon>
    </lineage>
</organism>
<evidence type="ECO:0000256" key="1">
    <source>
        <dbReference type="SAM" id="MobiDB-lite"/>
    </source>
</evidence>
<feature type="compositionally biased region" description="Acidic residues" evidence="1">
    <location>
        <begin position="148"/>
        <end position="157"/>
    </location>
</feature>
<reference evidence="2" key="1">
    <citation type="submission" date="2011-02" db="EMBL/GenBank/DDBJ databases">
        <title>The genome of the leaf-cutting ant Acromyrmex echinatior suggests key adaptations to social evolution and fungus farming.</title>
        <authorList>
            <person name="Nygaard S."/>
            <person name="Zhang G."/>
        </authorList>
    </citation>
    <scope>NUCLEOTIDE SEQUENCE</scope>
</reference>
<dbReference type="AlphaFoldDB" id="F4WN35"/>
<feature type="region of interest" description="Disordered" evidence="1">
    <location>
        <begin position="148"/>
        <end position="167"/>
    </location>
</feature>
<protein>
    <submittedName>
        <fullName evidence="2">Uncharacterized protein</fullName>
    </submittedName>
</protein>
<keyword evidence="3" id="KW-1185">Reference proteome</keyword>
<dbReference type="EMBL" id="GL888234">
    <property type="protein sequence ID" value="EGI64377.1"/>
    <property type="molecule type" value="Genomic_DNA"/>
</dbReference>